<reference evidence="2" key="1">
    <citation type="submission" date="2022-01" db="EMBL/GenBank/DDBJ databases">
        <authorList>
            <person name="King R."/>
        </authorList>
    </citation>
    <scope>NUCLEOTIDE SEQUENCE</scope>
</reference>
<evidence type="ECO:0000313" key="2">
    <source>
        <dbReference type="EMBL" id="CAH1393676.1"/>
    </source>
</evidence>
<dbReference type="EMBL" id="OV725078">
    <property type="protein sequence ID" value="CAH1393676.1"/>
    <property type="molecule type" value="Genomic_DNA"/>
</dbReference>
<protein>
    <submittedName>
        <fullName evidence="2">Uncharacterized protein</fullName>
    </submittedName>
</protein>
<dbReference type="OrthoDB" id="6927140at2759"/>
<feature type="region of interest" description="Disordered" evidence="1">
    <location>
        <begin position="55"/>
        <end position="76"/>
    </location>
</feature>
<sequence>MIRIHQGSLGIPWRKMKTRKLTIRQNRSEKKYKTIGQTPAVSRIIPQEGEQHQQTHASQGLAHSSAANYMSTIQPN</sequence>
<evidence type="ECO:0000256" key="1">
    <source>
        <dbReference type="SAM" id="MobiDB-lite"/>
    </source>
</evidence>
<evidence type="ECO:0000313" key="3">
    <source>
        <dbReference type="Proteomes" id="UP001152798"/>
    </source>
</evidence>
<accession>A0A9P0H354</accession>
<name>A0A9P0H354_NEZVI</name>
<dbReference type="AlphaFoldDB" id="A0A9P0H354"/>
<organism evidence="2 3">
    <name type="scientific">Nezara viridula</name>
    <name type="common">Southern green stink bug</name>
    <name type="synonym">Cimex viridulus</name>
    <dbReference type="NCBI Taxonomy" id="85310"/>
    <lineage>
        <taxon>Eukaryota</taxon>
        <taxon>Metazoa</taxon>
        <taxon>Ecdysozoa</taxon>
        <taxon>Arthropoda</taxon>
        <taxon>Hexapoda</taxon>
        <taxon>Insecta</taxon>
        <taxon>Pterygota</taxon>
        <taxon>Neoptera</taxon>
        <taxon>Paraneoptera</taxon>
        <taxon>Hemiptera</taxon>
        <taxon>Heteroptera</taxon>
        <taxon>Panheteroptera</taxon>
        <taxon>Pentatomomorpha</taxon>
        <taxon>Pentatomoidea</taxon>
        <taxon>Pentatomidae</taxon>
        <taxon>Pentatominae</taxon>
        <taxon>Nezara</taxon>
    </lineage>
</organism>
<proteinExistence type="predicted"/>
<dbReference type="Proteomes" id="UP001152798">
    <property type="component" value="Chromosome 2"/>
</dbReference>
<gene>
    <name evidence="2" type="ORF">NEZAVI_LOCUS4304</name>
</gene>
<keyword evidence="3" id="KW-1185">Reference proteome</keyword>